<dbReference type="PANTHER" id="PTHR30535">
    <property type="entry name" value="VITAMIN B12-BINDING PROTEIN"/>
    <property type="match status" value="1"/>
</dbReference>
<dbReference type="PANTHER" id="PTHR30535:SF7">
    <property type="entry name" value="IRON(III) DICITRATE-BINDING PROTEIN"/>
    <property type="match status" value="1"/>
</dbReference>
<evidence type="ECO:0000256" key="1">
    <source>
        <dbReference type="ARBA" id="ARBA00008814"/>
    </source>
</evidence>
<gene>
    <name evidence="4" type="ORF">GCM10025866_22270</name>
</gene>
<feature type="compositionally biased region" description="Basic and acidic residues" evidence="2">
    <location>
        <begin position="370"/>
        <end position="382"/>
    </location>
</feature>
<evidence type="ECO:0000256" key="2">
    <source>
        <dbReference type="SAM" id="MobiDB-lite"/>
    </source>
</evidence>
<dbReference type="InterPro" id="IPR002491">
    <property type="entry name" value="ABC_transptr_periplasmic_BD"/>
</dbReference>
<keyword evidence="5" id="KW-1185">Reference proteome</keyword>
<dbReference type="PROSITE" id="PS50983">
    <property type="entry name" value="FE_B12_PBP"/>
    <property type="match status" value="1"/>
</dbReference>
<name>A0ABN6XMY7_9MICO</name>
<dbReference type="InterPro" id="IPR022287">
    <property type="entry name" value="ABC_trnsptr_F420-0_sub-bd_pred"/>
</dbReference>
<dbReference type="Gene3D" id="3.40.50.1980">
    <property type="entry name" value="Nitrogenase molybdenum iron protein domain"/>
    <property type="match status" value="2"/>
</dbReference>
<feature type="domain" description="Fe/B12 periplasmic-binding" evidence="3">
    <location>
        <begin position="93"/>
        <end position="364"/>
    </location>
</feature>
<evidence type="ECO:0000259" key="3">
    <source>
        <dbReference type="PROSITE" id="PS50983"/>
    </source>
</evidence>
<evidence type="ECO:0000313" key="5">
    <source>
        <dbReference type="Proteomes" id="UP001321498"/>
    </source>
</evidence>
<organism evidence="4 5">
    <name type="scientific">Naasia aerilata</name>
    <dbReference type="NCBI Taxonomy" id="1162966"/>
    <lineage>
        <taxon>Bacteria</taxon>
        <taxon>Bacillati</taxon>
        <taxon>Actinomycetota</taxon>
        <taxon>Actinomycetes</taxon>
        <taxon>Micrococcales</taxon>
        <taxon>Microbacteriaceae</taxon>
        <taxon>Naasia</taxon>
    </lineage>
</organism>
<dbReference type="EMBL" id="AP027731">
    <property type="protein sequence ID" value="BDZ46318.1"/>
    <property type="molecule type" value="Genomic_DNA"/>
</dbReference>
<dbReference type="NCBIfam" id="TIGR03868">
    <property type="entry name" value="F420-O_ABCperi"/>
    <property type="match status" value="1"/>
</dbReference>
<dbReference type="SUPFAM" id="SSF53807">
    <property type="entry name" value="Helical backbone' metal receptor"/>
    <property type="match status" value="1"/>
</dbReference>
<dbReference type="Pfam" id="PF01497">
    <property type="entry name" value="Peripla_BP_2"/>
    <property type="match status" value="1"/>
</dbReference>
<dbReference type="InterPro" id="IPR050902">
    <property type="entry name" value="ABC_Transporter_SBP"/>
</dbReference>
<protein>
    <recommendedName>
        <fullName evidence="3">Fe/B12 periplasmic-binding domain-containing protein</fullName>
    </recommendedName>
</protein>
<feature type="region of interest" description="Disordered" evidence="2">
    <location>
        <begin position="344"/>
        <end position="394"/>
    </location>
</feature>
<reference evidence="5" key="1">
    <citation type="journal article" date="2019" name="Int. J. Syst. Evol. Microbiol.">
        <title>The Global Catalogue of Microorganisms (GCM) 10K type strain sequencing project: providing services to taxonomists for standard genome sequencing and annotation.</title>
        <authorList>
            <consortium name="The Broad Institute Genomics Platform"/>
            <consortium name="The Broad Institute Genome Sequencing Center for Infectious Disease"/>
            <person name="Wu L."/>
            <person name="Ma J."/>
        </authorList>
    </citation>
    <scope>NUCLEOTIDE SEQUENCE [LARGE SCALE GENOMIC DNA]</scope>
    <source>
        <strain evidence="5">NBRC 108725</strain>
    </source>
</reference>
<sequence length="394" mass="41120">MVTPGLLWSGASVRAVSRLVLPRRRAPTTRLWSLMPIRSFLFLVPLAGAALLAGCAATPASGSAPSASPSATAEAVTVDNCGTSVTFDAAPQRVVTIKSTSTEMLLALGLGDRIVATAFQDGPLPDDLAKAGASLTSIADQVPSEETVLGLEPDLVYAGWESNLTAEGAGARDELASLGIASYVSPAACKEPEYQPKKLSWDDVYAEITEVGDIFRVPDAAAALVRDQQAEVKAITPDDRGLTALWYSSGSATPYVGAGIGNPELLLDTIGLTNIAGDVQDTWTPYSWESVVAADPDVIVLVDASWNSAQKKMDQLAGDPVTANLTAVKNKSYLVVPFAASEAGSAAPTRRSISPTSSPPSPRRLTPAPRQDHGDSDHDRPGSHSHGGPRRESP</sequence>
<dbReference type="Proteomes" id="UP001321498">
    <property type="component" value="Chromosome"/>
</dbReference>
<comment type="similarity">
    <text evidence="1">Belongs to the bacterial solute-binding protein 8 family.</text>
</comment>
<proteinExistence type="inferred from homology"/>
<evidence type="ECO:0000313" key="4">
    <source>
        <dbReference type="EMBL" id="BDZ46318.1"/>
    </source>
</evidence>
<accession>A0ABN6XMY7</accession>